<protein>
    <recommendedName>
        <fullName evidence="8">Ribonuclease VapC</fullName>
        <shortName evidence="8">RNase VapC</shortName>
        <ecNumber evidence="8">3.1.-.-</ecNumber>
    </recommendedName>
    <alternativeName>
        <fullName evidence="8">Toxin VapC</fullName>
    </alternativeName>
</protein>
<evidence type="ECO:0000256" key="7">
    <source>
        <dbReference type="ARBA" id="ARBA00038093"/>
    </source>
</evidence>
<dbReference type="AlphaFoldDB" id="A0A7W9UHK1"/>
<dbReference type="PANTHER" id="PTHR33653">
    <property type="entry name" value="RIBONUCLEASE VAPC2"/>
    <property type="match status" value="1"/>
</dbReference>
<keyword evidence="2 8" id="KW-1277">Toxin-antitoxin system</keyword>
<keyword evidence="8" id="KW-0800">Toxin</keyword>
<evidence type="ECO:0000313" key="11">
    <source>
        <dbReference type="EMBL" id="MBB5913276.1"/>
    </source>
</evidence>
<gene>
    <name evidence="8" type="primary">vapC</name>
    <name evidence="11" type="ORF">BJY24_002143</name>
</gene>
<dbReference type="InterPro" id="IPR022907">
    <property type="entry name" value="VapC_family"/>
</dbReference>
<dbReference type="EC" id="3.1.-.-" evidence="8"/>
<dbReference type="GO" id="GO:0016787">
    <property type="term" value="F:hydrolase activity"/>
    <property type="evidence" value="ECO:0007669"/>
    <property type="project" value="UniProtKB-KW"/>
</dbReference>
<name>A0A7W9UHK1_9NOCA</name>
<dbReference type="GO" id="GO:0090729">
    <property type="term" value="F:toxin activity"/>
    <property type="evidence" value="ECO:0007669"/>
    <property type="project" value="UniProtKB-KW"/>
</dbReference>
<dbReference type="PANTHER" id="PTHR33653:SF1">
    <property type="entry name" value="RIBONUCLEASE VAPC2"/>
    <property type="match status" value="1"/>
</dbReference>
<evidence type="ECO:0000259" key="10">
    <source>
        <dbReference type="Pfam" id="PF01850"/>
    </source>
</evidence>
<keyword evidence="5 8" id="KW-0378">Hydrolase</keyword>
<proteinExistence type="inferred from homology"/>
<comment type="caution">
    <text evidence="11">The sequence shown here is derived from an EMBL/GenBank/DDBJ whole genome shotgun (WGS) entry which is preliminary data.</text>
</comment>
<keyword evidence="4 8" id="KW-0479">Metal-binding</keyword>
<evidence type="ECO:0000256" key="9">
    <source>
        <dbReference type="SAM" id="Phobius"/>
    </source>
</evidence>
<dbReference type="RefSeq" id="WP_040745125.1">
    <property type="nucleotide sequence ID" value="NZ_JACHIT010000001.1"/>
</dbReference>
<keyword evidence="9" id="KW-1133">Transmembrane helix</keyword>
<keyword evidence="9" id="KW-0812">Transmembrane</keyword>
<comment type="similarity">
    <text evidence="7 8">Belongs to the PINc/VapC protein family.</text>
</comment>
<keyword evidence="12" id="KW-1185">Reference proteome</keyword>
<evidence type="ECO:0000256" key="6">
    <source>
        <dbReference type="ARBA" id="ARBA00022842"/>
    </source>
</evidence>
<feature type="domain" description="PIN" evidence="10">
    <location>
        <begin position="7"/>
        <end position="124"/>
    </location>
</feature>
<comment type="cofactor">
    <cofactor evidence="1 8">
        <name>Mg(2+)</name>
        <dbReference type="ChEBI" id="CHEBI:18420"/>
    </cofactor>
</comment>
<dbReference type="GO" id="GO:0000287">
    <property type="term" value="F:magnesium ion binding"/>
    <property type="evidence" value="ECO:0007669"/>
    <property type="project" value="UniProtKB-UniRule"/>
</dbReference>
<dbReference type="EMBL" id="JACHIT010000001">
    <property type="protein sequence ID" value="MBB5913276.1"/>
    <property type="molecule type" value="Genomic_DNA"/>
</dbReference>
<evidence type="ECO:0000256" key="1">
    <source>
        <dbReference type="ARBA" id="ARBA00001946"/>
    </source>
</evidence>
<comment type="function">
    <text evidence="8">Toxic component of a toxin-antitoxin (TA) system. An RNase.</text>
</comment>
<evidence type="ECO:0000256" key="4">
    <source>
        <dbReference type="ARBA" id="ARBA00022723"/>
    </source>
</evidence>
<dbReference type="CDD" id="cd18755">
    <property type="entry name" value="PIN_MtVapC3_VapC21-like"/>
    <property type="match status" value="1"/>
</dbReference>
<dbReference type="InterPro" id="IPR050556">
    <property type="entry name" value="Type_II_TA_system_RNase"/>
</dbReference>
<feature type="binding site" evidence="8">
    <location>
        <position position="9"/>
    </location>
    <ligand>
        <name>Mg(2+)</name>
        <dbReference type="ChEBI" id="CHEBI:18420"/>
    </ligand>
</feature>
<dbReference type="HAMAP" id="MF_00265">
    <property type="entry name" value="VapC_Nob1"/>
    <property type="match status" value="1"/>
</dbReference>
<reference evidence="11 12" key="1">
    <citation type="submission" date="2020-08" db="EMBL/GenBank/DDBJ databases">
        <title>Sequencing the genomes of 1000 actinobacteria strains.</title>
        <authorList>
            <person name="Klenk H.-P."/>
        </authorList>
    </citation>
    <scope>NUCLEOTIDE SEQUENCE [LARGE SCALE GENOMIC DNA]</scope>
    <source>
        <strain evidence="11 12">DSM 43582</strain>
    </source>
</reference>
<evidence type="ECO:0000256" key="3">
    <source>
        <dbReference type="ARBA" id="ARBA00022722"/>
    </source>
</evidence>
<sequence>MSAAEFLIDTSALVPLMRRDPGAAAWHAAAAAGLIAVCPIIELEFFYTARSFADRTRAIDDMREVFGWEPVDDRAYSRAWEVQGELTKRGQHRSAGPIDLVVAATAELRGLTLLHRDHDFECIAAITGQPHQWFGSS</sequence>
<feature type="transmembrane region" description="Helical" evidence="9">
    <location>
        <begin position="24"/>
        <end position="47"/>
    </location>
</feature>
<dbReference type="InterPro" id="IPR029060">
    <property type="entry name" value="PIN-like_dom_sf"/>
</dbReference>
<accession>A0A7W9UHK1</accession>
<evidence type="ECO:0000256" key="8">
    <source>
        <dbReference type="HAMAP-Rule" id="MF_00265"/>
    </source>
</evidence>
<dbReference type="Proteomes" id="UP000540412">
    <property type="component" value="Unassembled WGS sequence"/>
</dbReference>
<dbReference type="Gene3D" id="3.40.50.1010">
    <property type="entry name" value="5'-nuclease"/>
    <property type="match status" value="1"/>
</dbReference>
<evidence type="ECO:0000256" key="2">
    <source>
        <dbReference type="ARBA" id="ARBA00022649"/>
    </source>
</evidence>
<dbReference type="InterPro" id="IPR002716">
    <property type="entry name" value="PIN_dom"/>
</dbReference>
<evidence type="ECO:0000313" key="12">
    <source>
        <dbReference type="Proteomes" id="UP000540412"/>
    </source>
</evidence>
<keyword evidence="9" id="KW-0472">Membrane</keyword>
<keyword evidence="6 8" id="KW-0460">Magnesium</keyword>
<evidence type="ECO:0000256" key="5">
    <source>
        <dbReference type="ARBA" id="ARBA00022801"/>
    </source>
</evidence>
<dbReference type="GO" id="GO:0004540">
    <property type="term" value="F:RNA nuclease activity"/>
    <property type="evidence" value="ECO:0007669"/>
    <property type="project" value="InterPro"/>
</dbReference>
<keyword evidence="3 8" id="KW-0540">Nuclease</keyword>
<dbReference type="Pfam" id="PF01850">
    <property type="entry name" value="PIN"/>
    <property type="match status" value="1"/>
</dbReference>
<dbReference type="SUPFAM" id="SSF88723">
    <property type="entry name" value="PIN domain-like"/>
    <property type="match status" value="1"/>
</dbReference>
<organism evidence="11 12">
    <name type="scientific">Nocardia transvalensis</name>
    <dbReference type="NCBI Taxonomy" id="37333"/>
    <lineage>
        <taxon>Bacteria</taxon>
        <taxon>Bacillati</taxon>
        <taxon>Actinomycetota</taxon>
        <taxon>Actinomycetes</taxon>
        <taxon>Mycobacteriales</taxon>
        <taxon>Nocardiaceae</taxon>
        <taxon>Nocardia</taxon>
    </lineage>
</organism>
<feature type="binding site" evidence="8">
    <location>
        <position position="99"/>
    </location>
    <ligand>
        <name>Mg(2+)</name>
        <dbReference type="ChEBI" id="CHEBI:18420"/>
    </ligand>
</feature>